<dbReference type="STRING" id="52770.BSZ40_06075"/>
<accession>A0A1Q5PVX2</accession>
<dbReference type="InParanoid" id="A0A1Q5PVX2"/>
<dbReference type="Proteomes" id="UP000185612">
    <property type="component" value="Unassembled WGS sequence"/>
</dbReference>
<evidence type="ECO:0000313" key="3">
    <source>
        <dbReference type="Proteomes" id="UP000185612"/>
    </source>
</evidence>
<sequence length="203" mass="22708">MMKLSTSLAEAQTLLETHPRGILPLPSRRRVWSALIVPGDDPVSCRRLWALKAACVEHSLSFWYRAFPDDNRVSEYLELARKVEAGLVDGNEADLAATRFWQSLLQTEEFDDVTEPAVFVADAAVKIVRAAASHDPRFDIVDEIADDDELGPDSYESSYLCAAAFGGMNWQHPPTIDVEARRGFWRWYLTQAVPQVAAIDVVS</sequence>
<dbReference type="RefSeq" id="WP_073824290.1">
    <property type="nucleotide sequence ID" value="NZ_MQVS01000005.1"/>
</dbReference>
<gene>
    <name evidence="2" type="ORF">BSZ40_06075</name>
</gene>
<dbReference type="EMBL" id="MQVS01000005">
    <property type="protein sequence ID" value="OKL51717.1"/>
    <property type="molecule type" value="Genomic_DNA"/>
</dbReference>
<evidence type="ECO:0000259" key="1">
    <source>
        <dbReference type="Pfam" id="PF14423"/>
    </source>
</evidence>
<dbReference type="Pfam" id="PF14423">
    <property type="entry name" value="Imm5"/>
    <property type="match status" value="1"/>
</dbReference>
<name>A0A1Q5PVX2_9ACTO</name>
<comment type="caution">
    <text evidence="2">The sequence shown here is derived from an EMBL/GenBank/DDBJ whole genome shotgun (WGS) entry which is preliminary data.</text>
</comment>
<dbReference type="OrthoDB" id="9129781at2"/>
<protein>
    <recommendedName>
        <fullName evidence="1">Immunity protein Imm5 domain-containing protein</fullName>
    </recommendedName>
</protein>
<dbReference type="InterPro" id="IPR025675">
    <property type="entry name" value="Imm5"/>
</dbReference>
<organism evidence="2 3">
    <name type="scientific">Buchananella hordeovulneris</name>
    <dbReference type="NCBI Taxonomy" id="52770"/>
    <lineage>
        <taxon>Bacteria</taxon>
        <taxon>Bacillati</taxon>
        <taxon>Actinomycetota</taxon>
        <taxon>Actinomycetes</taxon>
        <taxon>Actinomycetales</taxon>
        <taxon>Actinomycetaceae</taxon>
        <taxon>Buchananella</taxon>
    </lineage>
</organism>
<dbReference type="AlphaFoldDB" id="A0A1Q5PVX2"/>
<proteinExistence type="predicted"/>
<reference evidence="3" key="1">
    <citation type="submission" date="2016-12" db="EMBL/GenBank/DDBJ databases">
        <authorList>
            <person name="Meng X."/>
        </authorList>
    </citation>
    <scope>NUCLEOTIDE SEQUENCE [LARGE SCALE GENOMIC DNA]</scope>
    <source>
        <strain evidence="3">DSM 20732</strain>
    </source>
</reference>
<keyword evidence="3" id="KW-1185">Reference proteome</keyword>
<evidence type="ECO:0000313" key="2">
    <source>
        <dbReference type="EMBL" id="OKL51717.1"/>
    </source>
</evidence>
<feature type="domain" description="Immunity protein Imm5" evidence="1">
    <location>
        <begin position="11"/>
        <end position="194"/>
    </location>
</feature>